<keyword evidence="1" id="KW-0732">Signal</keyword>
<accession>A0A2S8FB76</accession>
<feature type="signal peptide" evidence="1">
    <location>
        <begin position="1"/>
        <end position="24"/>
    </location>
</feature>
<feature type="domain" description="Pyrrolo-quinoline quinone repeat" evidence="2">
    <location>
        <begin position="36"/>
        <end position="293"/>
    </location>
</feature>
<comment type="caution">
    <text evidence="3">The sequence shown here is derived from an EMBL/GenBank/DDBJ whole genome shotgun (WGS) entry which is preliminary data.</text>
</comment>
<dbReference type="Pfam" id="PF13360">
    <property type="entry name" value="PQQ_2"/>
    <property type="match status" value="1"/>
</dbReference>
<dbReference type="InterPro" id="IPR011047">
    <property type="entry name" value="Quinoprotein_ADH-like_sf"/>
</dbReference>
<dbReference type="EMBL" id="PUHY01000015">
    <property type="protein sequence ID" value="PQO29423.1"/>
    <property type="molecule type" value="Genomic_DNA"/>
</dbReference>
<evidence type="ECO:0000256" key="1">
    <source>
        <dbReference type="SAM" id="SignalP"/>
    </source>
</evidence>
<organism evidence="3 4">
    <name type="scientific">Blastopirellula marina</name>
    <dbReference type="NCBI Taxonomy" id="124"/>
    <lineage>
        <taxon>Bacteria</taxon>
        <taxon>Pseudomonadati</taxon>
        <taxon>Planctomycetota</taxon>
        <taxon>Planctomycetia</taxon>
        <taxon>Pirellulales</taxon>
        <taxon>Pirellulaceae</taxon>
        <taxon>Blastopirellula</taxon>
    </lineage>
</organism>
<proteinExistence type="predicted"/>
<dbReference type="InterPro" id="IPR053143">
    <property type="entry name" value="Arylsulfate_ST"/>
</dbReference>
<sequence>MSRWFCFASMFLALFVLTANIAVAGPYRLVMQGNNKLAIVDQDGKIEWEMPWGGIHDIHVLDNGHIMVQQGAAKVAEIDPETKKVVWSYDSAKSNGNEGKRIEVHAFQPLDNGHVMIVESGAGRIIEINRDGKLLKEIPLKRNHPDAHSDTRLVRKLNSGNYLVAQEADGFIREYDGKSGEIVWEYEVPMFGQEPRGGHGPEAFGNKAFSAMRLKNGNTLIATGNGHSVIEVTPDKEIVWKITQNDLPGITLAWVTTLEVLPNGNYMIGNCHAGPENPLLVEIDPKTKKVVWTFDMFNVFGNSAPNSQLLDVEGEVIR</sequence>
<dbReference type="Proteomes" id="UP000238322">
    <property type="component" value="Unassembled WGS sequence"/>
</dbReference>
<dbReference type="InterPro" id="IPR002372">
    <property type="entry name" value="PQQ_rpt_dom"/>
</dbReference>
<dbReference type="Gene3D" id="2.130.10.10">
    <property type="entry name" value="YVTN repeat-like/Quinoprotein amine dehydrogenase"/>
    <property type="match status" value="1"/>
</dbReference>
<evidence type="ECO:0000259" key="2">
    <source>
        <dbReference type="Pfam" id="PF13360"/>
    </source>
</evidence>
<gene>
    <name evidence="3" type="ORF">C5Y83_25470</name>
</gene>
<evidence type="ECO:0000313" key="3">
    <source>
        <dbReference type="EMBL" id="PQO29423.1"/>
    </source>
</evidence>
<dbReference type="PANTHER" id="PTHR35340">
    <property type="entry name" value="PQQ ENZYME REPEAT PROTEIN-RELATED"/>
    <property type="match status" value="1"/>
</dbReference>
<dbReference type="PANTHER" id="PTHR35340:SF5">
    <property type="entry name" value="ASST-DOMAIN-CONTAINING PROTEIN"/>
    <property type="match status" value="1"/>
</dbReference>
<dbReference type="SUPFAM" id="SSF50998">
    <property type="entry name" value="Quinoprotein alcohol dehydrogenase-like"/>
    <property type="match status" value="1"/>
</dbReference>
<dbReference type="RefSeq" id="WP_105332617.1">
    <property type="nucleotide sequence ID" value="NZ_PUHY01000015.1"/>
</dbReference>
<name>A0A2S8FB76_9BACT</name>
<feature type="chain" id="PRO_5015759351" description="Pyrrolo-quinoline quinone repeat domain-containing protein" evidence="1">
    <location>
        <begin position="25"/>
        <end position="318"/>
    </location>
</feature>
<reference evidence="3 4" key="1">
    <citation type="submission" date="2018-02" db="EMBL/GenBank/DDBJ databases">
        <title>Comparative genomes isolates from brazilian mangrove.</title>
        <authorList>
            <person name="Araujo J.E."/>
            <person name="Taketani R.G."/>
            <person name="Silva M.C.P."/>
            <person name="Loureco M.V."/>
            <person name="Andreote F.D."/>
        </authorList>
    </citation>
    <scope>NUCLEOTIDE SEQUENCE [LARGE SCALE GENOMIC DNA]</scope>
    <source>
        <strain evidence="3 4">Hex-1 MGV</strain>
    </source>
</reference>
<protein>
    <recommendedName>
        <fullName evidence="2">Pyrrolo-quinoline quinone repeat domain-containing protein</fullName>
    </recommendedName>
</protein>
<dbReference type="OrthoDB" id="264813at2"/>
<evidence type="ECO:0000313" key="4">
    <source>
        <dbReference type="Proteomes" id="UP000238322"/>
    </source>
</evidence>
<dbReference type="AlphaFoldDB" id="A0A2S8FB76"/>
<dbReference type="InterPro" id="IPR015943">
    <property type="entry name" value="WD40/YVTN_repeat-like_dom_sf"/>
</dbReference>